<gene>
    <name evidence="6 9" type="primary">argH</name>
    <name evidence="9" type="ORF">ACFPOG_13695</name>
</gene>
<dbReference type="Gene3D" id="1.20.200.10">
    <property type="entry name" value="Fumarase/aspartase (Central domain)"/>
    <property type="match status" value="1"/>
</dbReference>
<evidence type="ECO:0000256" key="4">
    <source>
        <dbReference type="ARBA" id="ARBA00022605"/>
    </source>
</evidence>
<keyword evidence="3 6" id="KW-0055">Arginine biosynthesis</keyword>
<dbReference type="InterPro" id="IPR024083">
    <property type="entry name" value="Fumarase/histidase_N"/>
</dbReference>
<accession>A0ABW0K952</accession>
<dbReference type="PANTHER" id="PTHR43814:SF1">
    <property type="entry name" value="ARGININOSUCCINATE LYASE"/>
    <property type="match status" value="1"/>
</dbReference>
<protein>
    <recommendedName>
        <fullName evidence="2 6">Argininosuccinate lyase</fullName>
        <shortName evidence="6">ASAL</shortName>
        <ecNumber evidence="2 6">4.3.2.1</ecNumber>
    </recommendedName>
    <alternativeName>
        <fullName evidence="6">Arginosuccinase</fullName>
    </alternativeName>
</protein>
<dbReference type="Gene3D" id="1.10.275.10">
    <property type="entry name" value="Fumarase/aspartase (N-terminal domain)"/>
    <property type="match status" value="1"/>
</dbReference>
<evidence type="ECO:0000259" key="8">
    <source>
        <dbReference type="Pfam" id="PF14698"/>
    </source>
</evidence>
<name>A0ABW0K952_9BACL</name>
<keyword evidence="5 6" id="KW-0456">Lyase</keyword>
<dbReference type="CDD" id="cd01359">
    <property type="entry name" value="Argininosuccinate_lyase"/>
    <property type="match status" value="1"/>
</dbReference>
<keyword evidence="4 6" id="KW-0028">Amino-acid biosynthesis</keyword>
<feature type="domain" description="Fumarate lyase N-terminal" evidence="7">
    <location>
        <begin position="84"/>
        <end position="286"/>
    </location>
</feature>
<evidence type="ECO:0000313" key="9">
    <source>
        <dbReference type="EMBL" id="MFC5449317.1"/>
    </source>
</evidence>
<comment type="similarity">
    <text evidence="6">Belongs to the lyase 1 family. Argininosuccinate lyase subfamily.</text>
</comment>
<sequence>MIYNKVVLEPAYRQAQAYLLEPMIAIHKAHLIMLHQQGLIDKADAGFIASALLDLNLDRFLNSTYTGEFEDLFFEMEHELLSAAGDTAGNLHIGRSRNDMGIALYRMVLRDKILEVIESALILHKALLAFAAEHVDTIYIALTHTQQAQPTTIAHYISAAAYILERDIKRFKNAYDTCNVSSLGAAALTTSGYPLDRELVAELLGFAGLIENSYDAVSAADYAGEAAAASQLASANAGRFVQDLLQWCTQEFGVLRLADDFVQISSIMPQKRNPVGLEHARSLLSSCIGNAQTVFTLLHNTPYGDIVDTEDDMQPYIWKSLETLSSVYRLLAAIISTASVDRVTVYRRAKNSFATVTELADTLVRIEGLSFRKAHEIVGEVVGYVAKEGHSVRGVTLQALNDASVKAVGRKLRLTEMQLQRALDPEHFVRIRSLRGGPSSQEVMRALKEQALNRQGFEEWHDEKLGAIRSTVLQLDHILVSYLPVV</sequence>
<dbReference type="PRINTS" id="PR00149">
    <property type="entry name" value="FUMRATELYASE"/>
</dbReference>
<evidence type="ECO:0000313" key="10">
    <source>
        <dbReference type="Proteomes" id="UP001596044"/>
    </source>
</evidence>
<dbReference type="EMBL" id="JBHSMJ010000018">
    <property type="protein sequence ID" value="MFC5449317.1"/>
    <property type="molecule type" value="Genomic_DNA"/>
</dbReference>
<dbReference type="InterPro" id="IPR009049">
    <property type="entry name" value="Argininosuccinate_lyase"/>
</dbReference>
<dbReference type="InterPro" id="IPR008948">
    <property type="entry name" value="L-Aspartase-like"/>
</dbReference>
<dbReference type="InterPro" id="IPR022761">
    <property type="entry name" value="Fumarate_lyase_N"/>
</dbReference>
<organism evidence="9 10">
    <name type="scientific">Paenibacillus aestuarii</name>
    <dbReference type="NCBI Taxonomy" id="516965"/>
    <lineage>
        <taxon>Bacteria</taxon>
        <taxon>Bacillati</taxon>
        <taxon>Bacillota</taxon>
        <taxon>Bacilli</taxon>
        <taxon>Bacillales</taxon>
        <taxon>Paenibacillaceae</taxon>
        <taxon>Paenibacillus</taxon>
    </lineage>
</organism>
<feature type="domain" description="Argininosuccinate lyase C-terminal" evidence="8">
    <location>
        <begin position="353"/>
        <end position="429"/>
    </location>
</feature>
<comment type="caution">
    <text evidence="9">The sequence shown here is derived from an EMBL/GenBank/DDBJ whole genome shotgun (WGS) entry which is preliminary data.</text>
</comment>
<evidence type="ECO:0000256" key="1">
    <source>
        <dbReference type="ARBA" id="ARBA00004941"/>
    </source>
</evidence>
<dbReference type="InterPro" id="IPR029419">
    <property type="entry name" value="Arg_succ_lyase_C"/>
</dbReference>
<proteinExistence type="inferred from homology"/>
<dbReference type="EC" id="4.3.2.1" evidence="2 6"/>
<keyword evidence="10" id="KW-1185">Reference proteome</keyword>
<comment type="pathway">
    <text evidence="1 6">Amino-acid biosynthesis; L-arginine biosynthesis; L-arginine from L-ornithine and carbamoyl phosphate: step 3/3.</text>
</comment>
<keyword evidence="6" id="KW-0963">Cytoplasm</keyword>
<evidence type="ECO:0000256" key="6">
    <source>
        <dbReference type="HAMAP-Rule" id="MF_00006"/>
    </source>
</evidence>
<comment type="catalytic activity">
    <reaction evidence="6">
        <text>2-(N(omega)-L-arginino)succinate = fumarate + L-arginine</text>
        <dbReference type="Rhea" id="RHEA:24020"/>
        <dbReference type="ChEBI" id="CHEBI:29806"/>
        <dbReference type="ChEBI" id="CHEBI:32682"/>
        <dbReference type="ChEBI" id="CHEBI:57472"/>
        <dbReference type="EC" id="4.3.2.1"/>
    </reaction>
</comment>
<dbReference type="Proteomes" id="UP001596044">
    <property type="component" value="Unassembled WGS sequence"/>
</dbReference>
<dbReference type="PANTHER" id="PTHR43814">
    <property type="entry name" value="ARGININOSUCCINATE LYASE"/>
    <property type="match status" value="1"/>
</dbReference>
<dbReference type="RefSeq" id="WP_270879713.1">
    <property type="nucleotide sequence ID" value="NZ_JAQFVF010000026.1"/>
</dbReference>
<evidence type="ECO:0000256" key="3">
    <source>
        <dbReference type="ARBA" id="ARBA00022571"/>
    </source>
</evidence>
<dbReference type="InterPro" id="IPR000362">
    <property type="entry name" value="Fumarate_lyase_fam"/>
</dbReference>
<evidence type="ECO:0000256" key="2">
    <source>
        <dbReference type="ARBA" id="ARBA00012338"/>
    </source>
</evidence>
<dbReference type="Pfam" id="PF14698">
    <property type="entry name" value="ASL_C2"/>
    <property type="match status" value="1"/>
</dbReference>
<dbReference type="HAMAP" id="MF_00006">
    <property type="entry name" value="Arg_succ_lyase"/>
    <property type="match status" value="1"/>
</dbReference>
<dbReference type="NCBIfam" id="TIGR00838">
    <property type="entry name" value="argH"/>
    <property type="match status" value="1"/>
</dbReference>
<dbReference type="SUPFAM" id="SSF48557">
    <property type="entry name" value="L-aspartase-like"/>
    <property type="match status" value="1"/>
</dbReference>
<dbReference type="Gene3D" id="1.10.40.30">
    <property type="entry name" value="Fumarase/aspartase (C-terminal domain)"/>
    <property type="match status" value="1"/>
</dbReference>
<evidence type="ECO:0000259" key="7">
    <source>
        <dbReference type="Pfam" id="PF00206"/>
    </source>
</evidence>
<reference evidence="10" key="1">
    <citation type="journal article" date="2019" name="Int. J. Syst. Evol. Microbiol.">
        <title>The Global Catalogue of Microorganisms (GCM) 10K type strain sequencing project: providing services to taxonomists for standard genome sequencing and annotation.</title>
        <authorList>
            <consortium name="The Broad Institute Genomics Platform"/>
            <consortium name="The Broad Institute Genome Sequencing Center for Infectious Disease"/>
            <person name="Wu L."/>
            <person name="Ma J."/>
        </authorList>
    </citation>
    <scope>NUCLEOTIDE SEQUENCE [LARGE SCALE GENOMIC DNA]</scope>
    <source>
        <strain evidence="10">KACC 11904</strain>
    </source>
</reference>
<dbReference type="GO" id="GO:0004056">
    <property type="term" value="F:argininosuccinate lyase activity"/>
    <property type="evidence" value="ECO:0007669"/>
    <property type="project" value="UniProtKB-EC"/>
</dbReference>
<comment type="subcellular location">
    <subcellularLocation>
        <location evidence="6">Cytoplasm</location>
    </subcellularLocation>
</comment>
<dbReference type="Pfam" id="PF00206">
    <property type="entry name" value="Lyase_1"/>
    <property type="match status" value="1"/>
</dbReference>
<evidence type="ECO:0000256" key="5">
    <source>
        <dbReference type="ARBA" id="ARBA00023239"/>
    </source>
</evidence>
<dbReference type="PRINTS" id="PR00145">
    <property type="entry name" value="ARGSUCLYASE"/>
</dbReference>